<keyword evidence="2" id="KW-1185">Reference proteome</keyword>
<dbReference type="EMBL" id="MU275911">
    <property type="protein sequence ID" value="KAI0047097.1"/>
    <property type="molecule type" value="Genomic_DNA"/>
</dbReference>
<protein>
    <submittedName>
        <fullName evidence="1">Uncharacterized protein</fullName>
    </submittedName>
</protein>
<reference evidence="1" key="2">
    <citation type="journal article" date="2022" name="New Phytol.">
        <title>Evolutionary transition to the ectomycorrhizal habit in the genomes of a hyperdiverse lineage of mushroom-forming fungi.</title>
        <authorList>
            <person name="Looney B."/>
            <person name="Miyauchi S."/>
            <person name="Morin E."/>
            <person name="Drula E."/>
            <person name="Courty P.E."/>
            <person name="Kohler A."/>
            <person name="Kuo A."/>
            <person name="LaButti K."/>
            <person name="Pangilinan J."/>
            <person name="Lipzen A."/>
            <person name="Riley R."/>
            <person name="Andreopoulos W."/>
            <person name="He G."/>
            <person name="Johnson J."/>
            <person name="Nolan M."/>
            <person name="Tritt A."/>
            <person name="Barry K.W."/>
            <person name="Grigoriev I.V."/>
            <person name="Nagy L.G."/>
            <person name="Hibbett D."/>
            <person name="Henrissat B."/>
            <person name="Matheny P.B."/>
            <person name="Labbe J."/>
            <person name="Martin F.M."/>
        </authorList>
    </citation>
    <scope>NUCLEOTIDE SEQUENCE</scope>
    <source>
        <strain evidence="1">FP105234-sp</strain>
    </source>
</reference>
<sequence length="313" mass="31965">MAPPKRKLTGAAAGTEKRKKTGPGRDKASDAGQAATTEVAAKEGVPDSGVPAKEAADAQADKSAAMAHGPAASVETAGAKTNVGEADVPATSTTTDPDTQHADALFVGKFDLFSARIPALGAASAHAELHAALLALQATPRFTARIALRADDGGGRFASPVVCEPMGDEELEPIYVVGGRVGVDVEFEDNGEGLGSEDGNGDGVGMGMGYEARLELDTVQNCMMSAGKGSIAMRKVWDGGDGKEIFRGRVEMKLTYGALLSRKGFGGGVTRSFTFWAVRARKDDGGKEIGIDAGNGTDSAGAGHSSARPTKAK</sequence>
<proteinExistence type="predicted"/>
<evidence type="ECO:0000313" key="2">
    <source>
        <dbReference type="Proteomes" id="UP000814033"/>
    </source>
</evidence>
<comment type="caution">
    <text evidence="1">The sequence shown here is derived from an EMBL/GenBank/DDBJ whole genome shotgun (WGS) entry which is preliminary data.</text>
</comment>
<dbReference type="Proteomes" id="UP000814033">
    <property type="component" value="Unassembled WGS sequence"/>
</dbReference>
<gene>
    <name evidence="1" type="ORF">FA95DRAFT_1595907</name>
</gene>
<name>A0ACB8RTC9_9AGAM</name>
<organism evidence="1 2">
    <name type="scientific">Auriscalpium vulgare</name>
    <dbReference type="NCBI Taxonomy" id="40419"/>
    <lineage>
        <taxon>Eukaryota</taxon>
        <taxon>Fungi</taxon>
        <taxon>Dikarya</taxon>
        <taxon>Basidiomycota</taxon>
        <taxon>Agaricomycotina</taxon>
        <taxon>Agaricomycetes</taxon>
        <taxon>Russulales</taxon>
        <taxon>Auriscalpiaceae</taxon>
        <taxon>Auriscalpium</taxon>
    </lineage>
</organism>
<evidence type="ECO:0000313" key="1">
    <source>
        <dbReference type="EMBL" id="KAI0047097.1"/>
    </source>
</evidence>
<accession>A0ACB8RTC9</accession>
<reference evidence="1" key="1">
    <citation type="submission" date="2021-02" db="EMBL/GenBank/DDBJ databases">
        <authorList>
            <consortium name="DOE Joint Genome Institute"/>
            <person name="Ahrendt S."/>
            <person name="Looney B.P."/>
            <person name="Miyauchi S."/>
            <person name="Morin E."/>
            <person name="Drula E."/>
            <person name="Courty P.E."/>
            <person name="Chicoki N."/>
            <person name="Fauchery L."/>
            <person name="Kohler A."/>
            <person name="Kuo A."/>
            <person name="Labutti K."/>
            <person name="Pangilinan J."/>
            <person name="Lipzen A."/>
            <person name="Riley R."/>
            <person name="Andreopoulos W."/>
            <person name="He G."/>
            <person name="Johnson J."/>
            <person name="Barry K.W."/>
            <person name="Grigoriev I.V."/>
            <person name="Nagy L."/>
            <person name="Hibbett D."/>
            <person name="Henrissat B."/>
            <person name="Matheny P.B."/>
            <person name="Labbe J."/>
            <person name="Martin F."/>
        </authorList>
    </citation>
    <scope>NUCLEOTIDE SEQUENCE</scope>
    <source>
        <strain evidence="1">FP105234-sp</strain>
    </source>
</reference>